<accession>A0ABQ2T4D0</accession>
<dbReference type="EMBL" id="BMTX01000009">
    <property type="protein sequence ID" value="GGS52032.1"/>
    <property type="molecule type" value="Genomic_DNA"/>
</dbReference>
<reference evidence="3" key="1">
    <citation type="journal article" date="2019" name="Int. J. Syst. Evol. Microbiol.">
        <title>The Global Catalogue of Microorganisms (GCM) 10K type strain sequencing project: providing services to taxonomists for standard genome sequencing and annotation.</title>
        <authorList>
            <consortium name="The Broad Institute Genomics Platform"/>
            <consortium name="The Broad Institute Genome Sequencing Center for Infectious Disease"/>
            <person name="Wu L."/>
            <person name="Ma J."/>
        </authorList>
    </citation>
    <scope>NUCLEOTIDE SEQUENCE [LARGE SCALE GENOMIC DNA]</scope>
    <source>
        <strain evidence="3">JCM 4416</strain>
    </source>
</reference>
<gene>
    <name evidence="2" type="ORF">GCM10010285_34380</name>
</gene>
<organism evidence="2 3">
    <name type="scientific">Streptomyces pseudogriseolus</name>
    <name type="common">Streptomyces gancidicus</name>
    <name type="synonym">Streptomyces rubiginosus</name>
    <dbReference type="NCBI Taxonomy" id="36817"/>
    <lineage>
        <taxon>Bacteria</taxon>
        <taxon>Bacillati</taxon>
        <taxon>Actinomycetota</taxon>
        <taxon>Actinomycetes</taxon>
        <taxon>Kitasatosporales</taxon>
        <taxon>Streptomycetaceae</taxon>
        <taxon>Streptomyces</taxon>
        <taxon>Streptomyces pseudogriseolus group</taxon>
    </lineage>
</organism>
<dbReference type="PANTHER" id="PTHR35908">
    <property type="entry name" value="HYPOTHETICAL FUSION PROTEIN"/>
    <property type="match status" value="1"/>
</dbReference>
<evidence type="ECO:0000259" key="1">
    <source>
        <dbReference type="Pfam" id="PF18029"/>
    </source>
</evidence>
<feature type="domain" description="Glyoxalase-like" evidence="1">
    <location>
        <begin position="30"/>
        <end position="171"/>
    </location>
</feature>
<evidence type="ECO:0000313" key="3">
    <source>
        <dbReference type="Proteomes" id="UP000597853"/>
    </source>
</evidence>
<evidence type="ECO:0000313" key="2">
    <source>
        <dbReference type="EMBL" id="GGS52032.1"/>
    </source>
</evidence>
<dbReference type="Pfam" id="PF18029">
    <property type="entry name" value="Glyoxalase_6"/>
    <property type="match status" value="1"/>
</dbReference>
<keyword evidence="3" id="KW-1185">Reference proteome</keyword>
<dbReference type="InterPro" id="IPR029068">
    <property type="entry name" value="Glyas_Bleomycin-R_OHBP_Dase"/>
</dbReference>
<dbReference type="InterPro" id="IPR041581">
    <property type="entry name" value="Glyoxalase_6"/>
</dbReference>
<proteinExistence type="predicted"/>
<dbReference type="SUPFAM" id="SSF54593">
    <property type="entry name" value="Glyoxalase/Bleomycin resistance protein/Dihydroxybiphenyl dioxygenase"/>
    <property type="match status" value="1"/>
</dbReference>
<sequence length="172" mass="19192">MRRDGVVGAVPYNGRMTQTPTPVTPVHWKVVVDAADPHAQADFWAAALHYAVEDHSALIEKLLAAGAVPEALTVESHGRRAWRDLAAVRHPDDPYEEESGTGRGRRLLFQRVPEEKTVKNRLHLDLHPAGDRRDEESARLEALGSRVLRRVEEPSGSWIVMADPEGNEFCLH</sequence>
<dbReference type="Proteomes" id="UP000597853">
    <property type="component" value="Unassembled WGS sequence"/>
</dbReference>
<name>A0ABQ2T4D0_STREZ</name>
<dbReference type="PANTHER" id="PTHR35908:SF1">
    <property type="entry name" value="CONSERVED PROTEIN"/>
    <property type="match status" value="1"/>
</dbReference>
<dbReference type="Gene3D" id="3.10.180.10">
    <property type="entry name" value="2,3-Dihydroxybiphenyl 1,2-Dioxygenase, domain 1"/>
    <property type="match status" value="1"/>
</dbReference>
<comment type="caution">
    <text evidence="2">The sequence shown here is derived from an EMBL/GenBank/DDBJ whole genome shotgun (WGS) entry which is preliminary data.</text>
</comment>
<protein>
    <recommendedName>
        <fullName evidence="1">Glyoxalase-like domain-containing protein</fullName>
    </recommendedName>
</protein>